<proteinExistence type="predicted"/>
<keyword evidence="2" id="KW-1185">Reference proteome</keyword>
<name>A0AAV2FHX4_9ROSI</name>
<dbReference type="EMBL" id="OZ034819">
    <property type="protein sequence ID" value="CAL1397283.1"/>
    <property type="molecule type" value="Genomic_DNA"/>
</dbReference>
<dbReference type="Proteomes" id="UP001497516">
    <property type="component" value="Chromosome 6"/>
</dbReference>
<gene>
    <name evidence="1" type="ORF">LTRI10_LOCUS37594</name>
</gene>
<protein>
    <submittedName>
        <fullName evidence="1">Uncharacterized protein</fullName>
    </submittedName>
</protein>
<organism evidence="1 2">
    <name type="scientific">Linum trigynum</name>
    <dbReference type="NCBI Taxonomy" id="586398"/>
    <lineage>
        <taxon>Eukaryota</taxon>
        <taxon>Viridiplantae</taxon>
        <taxon>Streptophyta</taxon>
        <taxon>Embryophyta</taxon>
        <taxon>Tracheophyta</taxon>
        <taxon>Spermatophyta</taxon>
        <taxon>Magnoliopsida</taxon>
        <taxon>eudicotyledons</taxon>
        <taxon>Gunneridae</taxon>
        <taxon>Pentapetalae</taxon>
        <taxon>rosids</taxon>
        <taxon>fabids</taxon>
        <taxon>Malpighiales</taxon>
        <taxon>Linaceae</taxon>
        <taxon>Linum</taxon>
    </lineage>
</organism>
<dbReference type="AlphaFoldDB" id="A0AAV2FHX4"/>
<evidence type="ECO:0000313" key="2">
    <source>
        <dbReference type="Proteomes" id="UP001497516"/>
    </source>
</evidence>
<sequence>MPERLIGIVRVCQMEMSSAAIVERATTTMMVGRWIGLAKVNDEDGLIRCGTSELDGLGESGVCFGEE</sequence>
<evidence type="ECO:0000313" key="1">
    <source>
        <dbReference type="EMBL" id="CAL1397283.1"/>
    </source>
</evidence>
<accession>A0AAV2FHX4</accession>
<reference evidence="1 2" key="1">
    <citation type="submission" date="2024-04" db="EMBL/GenBank/DDBJ databases">
        <authorList>
            <person name="Fracassetti M."/>
        </authorList>
    </citation>
    <scope>NUCLEOTIDE SEQUENCE [LARGE SCALE GENOMIC DNA]</scope>
</reference>